<feature type="non-terminal residue" evidence="1">
    <location>
        <position position="85"/>
    </location>
</feature>
<keyword evidence="2" id="KW-1185">Reference proteome</keyword>
<gene>
    <name evidence="1" type="ORF">SPELUC_LOCUS10413</name>
</gene>
<proteinExistence type="predicted"/>
<name>A0ACA9NZS8_9GLOM</name>
<feature type="non-terminal residue" evidence="1">
    <location>
        <position position="1"/>
    </location>
</feature>
<comment type="caution">
    <text evidence="1">The sequence shown here is derived from an EMBL/GenBank/DDBJ whole genome shotgun (WGS) entry which is preliminary data.</text>
</comment>
<sequence>AKVEIKVHTKDTTTKAKPEPKVVAPLSYIFEKYLKINKSPINAKQPDVLDESDTQVPYIPIVMKYVIESEGTIDNDLYMIVIKAI</sequence>
<dbReference type="EMBL" id="CAJVPW010019251">
    <property type="protein sequence ID" value="CAG8685802.1"/>
    <property type="molecule type" value="Genomic_DNA"/>
</dbReference>
<organism evidence="1 2">
    <name type="scientific">Cetraspora pellucida</name>
    <dbReference type="NCBI Taxonomy" id="1433469"/>
    <lineage>
        <taxon>Eukaryota</taxon>
        <taxon>Fungi</taxon>
        <taxon>Fungi incertae sedis</taxon>
        <taxon>Mucoromycota</taxon>
        <taxon>Glomeromycotina</taxon>
        <taxon>Glomeromycetes</taxon>
        <taxon>Diversisporales</taxon>
        <taxon>Gigasporaceae</taxon>
        <taxon>Cetraspora</taxon>
    </lineage>
</organism>
<reference evidence="1" key="1">
    <citation type="submission" date="2021-06" db="EMBL/GenBank/DDBJ databases">
        <authorList>
            <person name="Kallberg Y."/>
            <person name="Tangrot J."/>
            <person name="Rosling A."/>
        </authorList>
    </citation>
    <scope>NUCLEOTIDE SEQUENCE</scope>
    <source>
        <strain evidence="1">28 12/20/2015</strain>
    </source>
</reference>
<evidence type="ECO:0000313" key="1">
    <source>
        <dbReference type="EMBL" id="CAG8685802.1"/>
    </source>
</evidence>
<accession>A0ACA9NZS8</accession>
<dbReference type="Proteomes" id="UP000789366">
    <property type="component" value="Unassembled WGS sequence"/>
</dbReference>
<protein>
    <submittedName>
        <fullName evidence="1">12598_t:CDS:1</fullName>
    </submittedName>
</protein>
<evidence type="ECO:0000313" key="2">
    <source>
        <dbReference type="Proteomes" id="UP000789366"/>
    </source>
</evidence>